<feature type="signal peptide" evidence="1">
    <location>
        <begin position="1"/>
        <end position="23"/>
    </location>
</feature>
<proteinExistence type="predicted"/>
<dbReference type="EMBL" id="RAQO01000007">
    <property type="protein sequence ID" value="RKF17413.1"/>
    <property type="molecule type" value="Genomic_DNA"/>
</dbReference>
<dbReference type="Proteomes" id="UP000286482">
    <property type="component" value="Unassembled WGS sequence"/>
</dbReference>
<accession>A0A420E9R2</accession>
<dbReference type="AlphaFoldDB" id="A0A420E9R2"/>
<reference evidence="2 3" key="1">
    <citation type="submission" date="2018-09" db="EMBL/GenBank/DDBJ databases">
        <authorList>
            <person name="Wang Z."/>
        </authorList>
    </citation>
    <scope>NUCLEOTIDE SEQUENCE [LARGE SCALE GENOMIC DNA]</scope>
    <source>
        <strain evidence="2 3">ALS 81</strain>
    </source>
</reference>
<name>A0A420E9R2_9ALTE</name>
<evidence type="ECO:0008006" key="4">
    <source>
        <dbReference type="Google" id="ProtNLM"/>
    </source>
</evidence>
<gene>
    <name evidence="2" type="ORF">DBZ36_13220</name>
</gene>
<dbReference type="OrthoDB" id="6228092at2"/>
<keyword evidence="1" id="KW-0732">Signal</keyword>
<keyword evidence="3" id="KW-1185">Reference proteome</keyword>
<sequence>MSISTVNLAFASMLTLFSGLVHAGLIIDSDGLENLEWFDFNLTEGLSRVQVENLIDTSSEFEGYRYASVEETSLLFDTIFSSVGISENADSGSVVLNDTNRGIDLHDDFEMFFQISEDKLSRYFVKTGINSGEYRYKVTNYMLFGGALTTGRFNEISLTRQTHWDIFYGTDVNTAESVYRHNDNSYDPSNGGVKSFATSIWDDPNEVTTSLLVKSIKGSGPAVSVNESTSLTFFTIAIIGLTRRHFRLKSRS</sequence>
<dbReference type="RefSeq" id="WP_120355437.1">
    <property type="nucleotide sequence ID" value="NZ_RAQO01000007.1"/>
</dbReference>
<feature type="chain" id="PRO_5019434578" description="PEP-CTERM sorting domain-containing protein" evidence="1">
    <location>
        <begin position="24"/>
        <end position="252"/>
    </location>
</feature>
<comment type="caution">
    <text evidence="2">The sequence shown here is derived from an EMBL/GenBank/DDBJ whole genome shotgun (WGS) entry which is preliminary data.</text>
</comment>
<evidence type="ECO:0000256" key="1">
    <source>
        <dbReference type="SAM" id="SignalP"/>
    </source>
</evidence>
<protein>
    <recommendedName>
        <fullName evidence="4">PEP-CTERM sorting domain-containing protein</fullName>
    </recommendedName>
</protein>
<evidence type="ECO:0000313" key="3">
    <source>
        <dbReference type="Proteomes" id="UP000286482"/>
    </source>
</evidence>
<evidence type="ECO:0000313" key="2">
    <source>
        <dbReference type="EMBL" id="RKF17413.1"/>
    </source>
</evidence>
<organism evidence="2 3">
    <name type="scientific">Alginatibacterium sediminis</name>
    <dbReference type="NCBI Taxonomy" id="2164068"/>
    <lineage>
        <taxon>Bacteria</taxon>
        <taxon>Pseudomonadati</taxon>
        <taxon>Pseudomonadota</taxon>
        <taxon>Gammaproteobacteria</taxon>
        <taxon>Alteromonadales</taxon>
        <taxon>Alteromonadaceae</taxon>
        <taxon>Alginatibacterium</taxon>
    </lineage>
</organism>